<dbReference type="Proteomes" id="UP001589832">
    <property type="component" value="Unassembled WGS sequence"/>
</dbReference>
<evidence type="ECO:0000313" key="2">
    <source>
        <dbReference type="Proteomes" id="UP001589832"/>
    </source>
</evidence>
<evidence type="ECO:0000313" key="1">
    <source>
        <dbReference type="EMBL" id="MFC0604145.1"/>
    </source>
</evidence>
<comment type="caution">
    <text evidence="1">The sequence shown here is derived from an EMBL/GenBank/DDBJ whole genome shotgun (WGS) entry which is preliminary data.</text>
</comment>
<dbReference type="EMBL" id="JBHLTQ010000003">
    <property type="protein sequence ID" value="MFC0604145.1"/>
    <property type="molecule type" value="Genomic_DNA"/>
</dbReference>
<protein>
    <submittedName>
        <fullName evidence="1">Uncharacterized protein</fullName>
    </submittedName>
</protein>
<proteinExistence type="predicted"/>
<organism evidence="1 2">
    <name type="scientific">Winogradskyella pulchriflava</name>
    <dbReference type="NCBI Taxonomy" id="1110688"/>
    <lineage>
        <taxon>Bacteria</taxon>
        <taxon>Pseudomonadati</taxon>
        <taxon>Bacteroidota</taxon>
        <taxon>Flavobacteriia</taxon>
        <taxon>Flavobacteriales</taxon>
        <taxon>Flavobacteriaceae</taxon>
        <taxon>Winogradskyella</taxon>
    </lineage>
</organism>
<sequence length="92" mass="11029">MKEINDKFYFTLKEAEYLKEHYKDKIIGKIPYDNIKMKIDSIDVVSDNKMFRVKCIGHSLRQPHNTLESYLETIVKELNLESLHEVLKHKDF</sequence>
<accession>A0ABV6Q793</accession>
<keyword evidence="2" id="KW-1185">Reference proteome</keyword>
<reference evidence="1 2" key="1">
    <citation type="submission" date="2024-09" db="EMBL/GenBank/DDBJ databases">
        <authorList>
            <person name="Sun Q."/>
            <person name="Mori K."/>
        </authorList>
    </citation>
    <scope>NUCLEOTIDE SEQUENCE [LARGE SCALE GENOMIC DNA]</scope>
    <source>
        <strain evidence="1 2">NCAIM B.02481</strain>
    </source>
</reference>
<dbReference type="RefSeq" id="WP_386061265.1">
    <property type="nucleotide sequence ID" value="NZ_JBHLTQ010000003.1"/>
</dbReference>
<gene>
    <name evidence="1" type="ORF">ACFFGA_06245</name>
</gene>
<name>A0ABV6Q793_9FLAO</name>